<dbReference type="KEGG" id="alq:C7Y71_011125"/>
<keyword evidence="4" id="KW-1185">Reference proteome</keyword>
<dbReference type="PROSITE" id="PS51257">
    <property type="entry name" value="PROKAR_LIPOPROTEIN"/>
    <property type="match status" value="1"/>
</dbReference>
<feature type="signal peptide" evidence="2">
    <location>
        <begin position="1"/>
        <end position="20"/>
    </location>
</feature>
<accession>A0A5P8E993</accession>
<organism evidence="3 4">
    <name type="scientific">Pseudoprevotella muciniphila</name>
    <dbReference type="NCBI Taxonomy" id="2133944"/>
    <lineage>
        <taxon>Bacteria</taxon>
        <taxon>Pseudomonadati</taxon>
        <taxon>Bacteroidota</taxon>
        <taxon>Bacteroidia</taxon>
        <taxon>Bacteroidales</taxon>
        <taxon>Prevotellaceae</taxon>
        <taxon>Pseudoprevotella</taxon>
    </lineage>
</organism>
<proteinExistence type="predicted"/>
<dbReference type="InterPro" id="IPR011990">
    <property type="entry name" value="TPR-like_helical_dom_sf"/>
</dbReference>
<reference evidence="3 4" key="1">
    <citation type="submission" date="2018-11" db="EMBL/GenBank/DDBJ databases">
        <authorList>
            <person name="Na S.W."/>
            <person name="Baik M."/>
        </authorList>
    </citation>
    <scope>NUCLEOTIDE SEQUENCE [LARGE SCALE GENOMIC DNA]</scope>
    <source>
        <strain evidence="3 4">E39</strain>
    </source>
</reference>
<feature type="compositionally biased region" description="Low complexity" evidence="1">
    <location>
        <begin position="334"/>
        <end position="353"/>
    </location>
</feature>
<evidence type="ECO:0000313" key="4">
    <source>
        <dbReference type="Proteomes" id="UP000249375"/>
    </source>
</evidence>
<evidence type="ECO:0000256" key="2">
    <source>
        <dbReference type="SAM" id="SignalP"/>
    </source>
</evidence>
<keyword evidence="2" id="KW-0732">Signal</keyword>
<name>A0A5P8E993_9BACT</name>
<dbReference type="AlphaFoldDB" id="A0A5P8E993"/>
<feature type="region of interest" description="Disordered" evidence="1">
    <location>
        <begin position="334"/>
        <end position="355"/>
    </location>
</feature>
<dbReference type="RefSeq" id="WP_111898809.1">
    <property type="nucleotide sequence ID" value="NZ_CP033459.1"/>
</dbReference>
<gene>
    <name evidence="3" type="ORF">C7Y71_011125</name>
</gene>
<sequence length="746" mass="83697">MKAKSILGLFIFLLSMGLVSSCEDMLTPDMDTYQDANGRTLKDTVNNYFGILRSVQQVAEQNTILGEVRGDLVSTTSFTTDSISKLANFENLADGDNDLLNRAAYYYVINQCNFYLRDVDTVSTKNNNYYMRKEAAQVILIRAWAYMQLVQNYGRVPFFVDAVGTATSGYETNPPAWATPDNLLDLLLKDGDLMRAYEYEKQYGFPNYGAINNGRNSISIDAMLFPSEIIIAELYLLRGANTADYETAAKYYYDYLYNRNSIRNMAFNPASWVRLTRDGEDIYNSNVSGYTSAYMNISTYSNTGEIKVLTPSAANKSFGLVLSRIPNLYGFETRSTSNTSSTATTDASTGSVSQENINTSGQVNVSANYKYRQLAPSNSYVSLNENQAYAISDKDNKDLLNFPEQIGDARLVASAPKVRTDEGDLRFVHKFCAGNVSNEGFGSRFSFRYCIPIFRLRQIYLHFAEAINRAGFPHYAFAVLRDGLNHEALPSSISVQVDTSSVDFDKKVVYSAYVVDSVEDGANYIPVEEFNRAQTKEYLDFSASTWTNRGIHELGCGESTDENYVFTYDTLVAQRILDEAARSGSSKAEARRYAKRLLDEDAEESLYDTTGTRDFYRVRTIEIDGGRDTTVIDTITCSILTPKAQPVDAAYMAAQQNAVETLIADEAALETAFEGFRYYDLMRMARHKNNDANLGAGYGTLWMAWLIGRRDADLKPYEEPTVITNSAIYSKLQDMNNWYLASPVFK</sequence>
<dbReference type="SUPFAM" id="SSF48452">
    <property type="entry name" value="TPR-like"/>
    <property type="match status" value="1"/>
</dbReference>
<evidence type="ECO:0000313" key="3">
    <source>
        <dbReference type="EMBL" id="QFQ13514.1"/>
    </source>
</evidence>
<dbReference type="Proteomes" id="UP000249375">
    <property type="component" value="Chromosome"/>
</dbReference>
<evidence type="ECO:0000256" key="1">
    <source>
        <dbReference type="SAM" id="MobiDB-lite"/>
    </source>
</evidence>
<dbReference type="Gene3D" id="1.25.40.390">
    <property type="match status" value="2"/>
</dbReference>
<dbReference type="OrthoDB" id="5694214at2"/>
<dbReference type="EMBL" id="CP033459">
    <property type="protein sequence ID" value="QFQ13514.1"/>
    <property type="molecule type" value="Genomic_DNA"/>
</dbReference>
<feature type="chain" id="PRO_5024352951" evidence="2">
    <location>
        <begin position="21"/>
        <end position="746"/>
    </location>
</feature>
<protein>
    <submittedName>
        <fullName evidence="3">RagB/SusD family nutrient uptake outer membrane protein</fullName>
    </submittedName>
</protein>